<keyword evidence="13" id="KW-1185">Reference proteome</keyword>
<comment type="caution">
    <text evidence="12">The sequence shown here is derived from an EMBL/GenBank/DDBJ whole genome shotgun (WGS) entry which is preliminary data.</text>
</comment>
<keyword evidence="4" id="KW-0808">Transferase</keyword>
<proteinExistence type="inferred from homology"/>
<sequence>MATTAVGIVTIAFLMSTVTFYNSDEEEALEQRGEQLPLYNSAWDITNTSLNEIFEKLGNYKEMVNCDNLVNSNIEAMRLAKRWNFNSSEVWPTIYEAPDRCAKIRGMFAFINDPLSPEEESYALAYGMLVYQNSLQILYMLSALYQPQNQFCIAIDCKASEEFMQEMETIAGCFGNIHILYVPRVQWCGFTVVKAVFTCLEFLNAQMSDWKYYQYLSGGDLPLKTNLEMVRIFKALNGSFNSVIADYPAYRAMSPHKPPPFTLWKSSLSATFSRQSADYIVKSPQTAELLSFLSKTECSDESIWTTLAGNMHQLPGSFNAWSMRSKILEVLGTLAYARGRTEFGLYQPQKYYISRFQVWSNVFMPCYGKNVRGSCSYGVRDIPGLLARPELVAHKFDLDFQPAAFFCLF</sequence>
<keyword evidence="6" id="KW-0735">Signal-anchor</keyword>
<comment type="pathway">
    <text evidence="2">Protein modification; protein glycosylation.</text>
</comment>
<evidence type="ECO:0000256" key="8">
    <source>
        <dbReference type="ARBA" id="ARBA00023136"/>
    </source>
</evidence>
<evidence type="ECO:0000313" key="13">
    <source>
        <dbReference type="Proteomes" id="UP001175271"/>
    </source>
</evidence>
<organism evidence="12 13">
    <name type="scientific">Steinernema hermaphroditum</name>
    <dbReference type="NCBI Taxonomy" id="289476"/>
    <lineage>
        <taxon>Eukaryota</taxon>
        <taxon>Metazoa</taxon>
        <taxon>Ecdysozoa</taxon>
        <taxon>Nematoda</taxon>
        <taxon>Chromadorea</taxon>
        <taxon>Rhabditida</taxon>
        <taxon>Tylenchina</taxon>
        <taxon>Panagrolaimomorpha</taxon>
        <taxon>Strongyloidoidea</taxon>
        <taxon>Steinernematidae</taxon>
        <taxon>Steinernema</taxon>
    </lineage>
</organism>
<evidence type="ECO:0000313" key="12">
    <source>
        <dbReference type="EMBL" id="KAK0401922.1"/>
    </source>
</evidence>
<protein>
    <recommendedName>
        <fullName evidence="14">Protein xylosyltransferase</fullName>
    </recommendedName>
</protein>
<keyword evidence="8" id="KW-0472">Membrane</keyword>
<evidence type="ECO:0000256" key="2">
    <source>
        <dbReference type="ARBA" id="ARBA00004922"/>
    </source>
</evidence>
<evidence type="ECO:0000256" key="3">
    <source>
        <dbReference type="ARBA" id="ARBA00022676"/>
    </source>
</evidence>
<dbReference type="Proteomes" id="UP001175271">
    <property type="component" value="Unassembled WGS sequence"/>
</dbReference>
<gene>
    <name evidence="12" type="ORF">QR680_016052</name>
</gene>
<keyword evidence="7" id="KW-1133">Transmembrane helix</keyword>
<accession>A0AA39HCE5</accession>
<evidence type="ECO:0000256" key="4">
    <source>
        <dbReference type="ARBA" id="ARBA00022679"/>
    </source>
</evidence>
<comment type="subcellular location">
    <subcellularLocation>
        <location evidence="1">Membrane</location>
        <topology evidence="1">Single-pass type II membrane protein</topology>
    </subcellularLocation>
</comment>
<evidence type="ECO:0000256" key="5">
    <source>
        <dbReference type="ARBA" id="ARBA00022692"/>
    </source>
</evidence>
<dbReference type="AlphaFoldDB" id="A0AA39HCE5"/>
<evidence type="ECO:0000256" key="6">
    <source>
        <dbReference type="ARBA" id="ARBA00022968"/>
    </source>
</evidence>
<dbReference type="PANTHER" id="PTHR19297:SF185">
    <property type="entry name" value="BETA-1,3-GALACTOSYL-O-GLYCOSYL-GLYCOPROTEIN BETA-1,6-N-ACETYLGLUCOSAMINYLTRANSFERASE 3"/>
    <property type="match status" value="1"/>
</dbReference>
<dbReference type="InterPro" id="IPR003406">
    <property type="entry name" value="Glyco_trans_14"/>
</dbReference>
<reference evidence="12" key="1">
    <citation type="submission" date="2023-06" db="EMBL/GenBank/DDBJ databases">
        <title>Genomic analysis of the entomopathogenic nematode Steinernema hermaphroditum.</title>
        <authorList>
            <person name="Schwarz E.M."/>
            <person name="Heppert J.K."/>
            <person name="Baniya A."/>
            <person name="Schwartz H.T."/>
            <person name="Tan C.-H."/>
            <person name="Antoshechkin I."/>
            <person name="Sternberg P.W."/>
            <person name="Goodrich-Blair H."/>
            <person name="Dillman A.R."/>
        </authorList>
    </citation>
    <scope>NUCLEOTIDE SEQUENCE</scope>
    <source>
        <strain evidence="12">PS9179</strain>
        <tissue evidence="12">Whole animal</tissue>
    </source>
</reference>
<evidence type="ECO:0000256" key="9">
    <source>
        <dbReference type="ARBA" id="ARBA00023180"/>
    </source>
</evidence>
<evidence type="ECO:0000256" key="7">
    <source>
        <dbReference type="ARBA" id="ARBA00022989"/>
    </source>
</evidence>
<evidence type="ECO:0000256" key="11">
    <source>
        <dbReference type="SAM" id="SignalP"/>
    </source>
</evidence>
<comment type="similarity">
    <text evidence="10">Belongs to the glycosyltransferase 14 family.</text>
</comment>
<evidence type="ECO:0008006" key="14">
    <source>
        <dbReference type="Google" id="ProtNLM"/>
    </source>
</evidence>
<dbReference type="EMBL" id="JAUCMV010000004">
    <property type="protein sequence ID" value="KAK0401922.1"/>
    <property type="molecule type" value="Genomic_DNA"/>
</dbReference>
<feature type="signal peptide" evidence="11">
    <location>
        <begin position="1"/>
        <end position="23"/>
    </location>
</feature>
<name>A0AA39HCE5_9BILA</name>
<feature type="chain" id="PRO_5041433424" description="Protein xylosyltransferase" evidence="11">
    <location>
        <begin position="24"/>
        <end position="409"/>
    </location>
</feature>
<keyword evidence="9" id="KW-0325">Glycoprotein</keyword>
<keyword evidence="5" id="KW-0812">Transmembrane</keyword>
<evidence type="ECO:0000256" key="1">
    <source>
        <dbReference type="ARBA" id="ARBA00004606"/>
    </source>
</evidence>
<dbReference type="Pfam" id="PF02485">
    <property type="entry name" value="Branch"/>
    <property type="match status" value="1"/>
</dbReference>
<keyword evidence="11" id="KW-0732">Signal</keyword>
<evidence type="ECO:0000256" key="10">
    <source>
        <dbReference type="ARBA" id="ARBA00038150"/>
    </source>
</evidence>
<dbReference type="GO" id="GO:0016020">
    <property type="term" value="C:membrane"/>
    <property type="evidence" value="ECO:0007669"/>
    <property type="project" value="UniProtKB-SubCell"/>
</dbReference>
<dbReference type="GO" id="GO:0008375">
    <property type="term" value="F:acetylglucosaminyltransferase activity"/>
    <property type="evidence" value="ECO:0007669"/>
    <property type="project" value="TreeGrafter"/>
</dbReference>
<dbReference type="PANTHER" id="PTHR19297">
    <property type="entry name" value="GLYCOSYLTRANSFERASE 14 FAMILY MEMBER"/>
    <property type="match status" value="1"/>
</dbReference>
<keyword evidence="3" id="KW-0328">Glycosyltransferase</keyword>